<proteinExistence type="predicted"/>
<reference evidence="1 2" key="1">
    <citation type="journal article" date="2015" name="Nature">
        <title>rRNA introns, odd ribosomes, and small enigmatic genomes across a large radiation of phyla.</title>
        <authorList>
            <person name="Brown C.T."/>
            <person name="Hug L.A."/>
            <person name="Thomas B.C."/>
            <person name="Sharon I."/>
            <person name="Castelle C.J."/>
            <person name="Singh A."/>
            <person name="Wilkins M.J."/>
            <person name="Williams K.H."/>
            <person name="Banfield J.F."/>
        </authorList>
    </citation>
    <scope>NUCLEOTIDE SEQUENCE [LARGE SCALE GENOMIC DNA]</scope>
</reference>
<accession>A0A0G1JE63</accession>
<evidence type="ECO:0000313" key="2">
    <source>
        <dbReference type="Proteomes" id="UP000034154"/>
    </source>
</evidence>
<protein>
    <submittedName>
        <fullName evidence="1">Uncharacterized protein</fullName>
    </submittedName>
</protein>
<dbReference type="EMBL" id="LCJB01000050">
    <property type="protein sequence ID" value="KKT69653.1"/>
    <property type="molecule type" value="Genomic_DNA"/>
</dbReference>
<organism evidence="1 2">
    <name type="scientific">Candidatus Uhrbacteria bacterium GW2011_GWF2_44_350</name>
    <dbReference type="NCBI Taxonomy" id="1619000"/>
    <lineage>
        <taxon>Bacteria</taxon>
        <taxon>Candidatus Uhriibacteriota</taxon>
    </lineage>
</organism>
<evidence type="ECO:0000313" key="1">
    <source>
        <dbReference type="EMBL" id="KKT69653.1"/>
    </source>
</evidence>
<dbReference type="Proteomes" id="UP000034154">
    <property type="component" value="Unassembled WGS sequence"/>
</dbReference>
<sequence>MQPQALETALRHALMLAEHEVVEERRRFEATAPNRHLFFQPWKQPKDHPLAKAARFSIALFRLTSHPVKCRARLKNGKQVFVEVDGLYSNNRTLKTMRRVYLYAAEGEKLRARIYGEAMEFTELGPGGGFRYDEFVATAELSLHDGFDFVLDHPLPI</sequence>
<gene>
    <name evidence="1" type="ORF">UW63_C0050G0001</name>
</gene>
<dbReference type="AlphaFoldDB" id="A0A0G1JE63"/>
<name>A0A0G1JE63_9BACT</name>
<comment type="caution">
    <text evidence="1">The sequence shown here is derived from an EMBL/GenBank/DDBJ whole genome shotgun (WGS) entry which is preliminary data.</text>
</comment>